<reference evidence="10 11" key="1">
    <citation type="submission" date="2018-10" db="EMBL/GenBank/DDBJ databases">
        <title>Propagation and draft genome sequences of three atypical Erhlichia ruminantium isolates.</title>
        <authorList>
            <person name="Liebenberg J."/>
            <person name="Steyn H."/>
            <person name="Josemans A."/>
            <person name="Zweygarth E."/>
        </authorList>
    </citation>
    <scope>NUCLEOTIDE SEQUENCE [LARGE SCALE GENOMIC DNA]</scope>
    <source>
        <strain evidence="10 11">Omatjenne</strain>
    </source>
</reference>
<dbReference type="SUPFAM" id="SSF56104">
    <property type="entry name" value="SAICAR synthase-like"/>
    <property type="match status" value="1"/>
</dbReference>
<name>A0AAE6Q9A2_EHRRU</name>
<dbReference type="GO" id="GO:0005829">
    <property type="term" value="C:cytosol"/>
    <property type="evidence" value="ECO:0007669"/>
    <property type="project" value="TreeGrafter"/>
</dbReference>
<evidence type="ECO:0000256" key="1">
    <source>
        <dbReference type="ARBA" id="ARBA00004672"/>
    </source>
</evidence>
<evidence type="ECO:0000313" key="10">
    <source>
        <dbReference type="EMBL" id="QGR03684.1"/>
    </source>
</evidence>
<keyword evidence="5 8" id="KW-0658">Purine biosynthesis</keyword>
<dbReference type="FunFam" id="3.30.470.20:FF:000006">
    <property type="entry name" value="Phosphoribosylaminoimidazole-succinocarboxamide synthase"/>
    <property type="match status" value="1"/>
</dbReference>
<dbReference type="Proteomes" id="UP000422822">
    <property type="component" value="Chromosome"/>
</dbReference>
<dbReference type="AlphaFoldDB" id="A0AAE6Q9A2"/>
<comment type="similarity">
    <text evidence="2 8">Belongs to the SAICAR synthetase family.</text>
</comment>
<dbReference type="HAMAP" id="MF_00137">
    <property type="entry name" value="SAICAR_synth"/>
    <property type="match status" value="1"/>
</dbReference>
<dbReference type="InterPro" id="IPR001636">
    <property type="entry name" value="SAICAR_synth"/>
</dbReference>
<evidence type="ECO:0000256" key="4">
    <source>
        <dbReference type="ARBA" id="ARBA00022741"/>
    </source>
</evidence>
<keyword evidence="6 8" id="KW-0067">ATP-binding</keyword>
<evidence type="ECO:0000256" key="2">
    <source>
        <dbReference type="ARBA" id="ARBA00010190"/>
    </source>
</evidence>
<keyword evidence="4 8" id="KW-0547">Nucleotide-binding</keyword>
<evidence type="ECO:0000256" key="3">
    <source>
        <dbReference type="ARBA" id="ARBA00022598"/>
    </source>
</evidence>
<dbReference type="PANTHER" id="PTHR43599">
    <property type="entry name" value="MULTIFUNCTIONAL PROTEIN ADE2"/>
    <property type="match status" value="1"/>
</dbReference>
<evidence type="ECO:0000259" key="9">
    <source>
        <dbReference type="Pfam" id="PF01259"/>
    </source>
</evidence>
<gene>
    <name evidence="8" type="primary">purC</name>
    <name evidence="10" type="ORF">EDL80_03915</name>
</gene>
<sequence>MVHKIYEGKAKIILSTSNPTEVIQHFKDEITAFNNKKADIIPEKGIINNHISALLMKKLTATGINTHFISLLNEREQLIKHATIIPIEVVIRNASAGNFSKRFNMKEGITFKLPIIEFYYKNDELSDPMISESHILSFELLTHQELETIKKLAFNINNTLSKLFLNVNIKLIDFKLEFGRLYSNQSELLLADEISPDTCRLWDISTDKKLDKDCYRLNLGNVIERYREVAQRLHALPDVPNT</sequence>
<feature type="domain" description="SAICAR synthetase/ADE2 N-terminal" evidence="9">
    <location>
        <begin position="4"/>
        <end position="232"/>
    </location>
</feature>
<dbReference type="GO" id="GO:0005524">
    <property type="term" value="F:ATP binding"/>
    <property type="evidence" value="ECO:0007669"/>
    <property type="project" value="UniProtKB-KW"/>
</dbReference>
<evidence type="ECO:0000256" key="6">
    <source>
        <dbReference type="ARBA" id="ARBA00022840"/>
    </source>
</evidence>
<protein>
    <recommendedName>
        <fullName evidence="8">Phosphoribosylaminoimidazole-succinocarboxamide synthase</fullName>
        <ecNumber evidence="8">6.3.2.6</ecNumber>
    </recommendedName>
    <alternativeName>
        <fullName evidence="8">SAICAR synthetase</fullName>
    </alternativeName>
</protein>
<dbReference type="EMBL" id="CP033455">
    <property type="protein sequence ID" value="QGR03684.1"/>
    <property type="molecule type" value="Genomic_DNA"/>
</dbReference>
<dbReference type="GO" id="GO:0009236">
    <property type="term" value="P:cobalamin biosynthetic process"/>
    <property type="evidence" value="ECO:0007669"/>
    <property type="project" value="InterPro"/>
</dbReference>
<evidence type="ECO:0000256" key="8">
    <source>
        <dbReference type="HAMAP-Rule" id="MF_00137"/>
    </source>
</evidence>
<dbReference type="InterPro" id="IPR018236">
    <property type="entry name" value="SAICAR_synthetase_CS"/>
</dbReference>
<proteinExistence type="inferred from homology"/>
<dbReference type="Pfam" id="PF01259">
    <property type="entry name" value="SAICAR_synt"/>
    <property type="match status" value="1"/>
</dbReference>
<dbReference type="Gene3D" id="3.30.200.20">
    <property type="entry name" value="Phosphorylase Kinase, domain 1"/>
    <property type="match status" value="1"/>
</dbReference>
<evidence type="ECO:0000256" key="5">
    <source>
        <dbReference type="ARBA" id="ARBA00022755"/>
    </source>
</evidence>
<dbReference type="InterPro" id="IPR033934">
    <property type="entry name" value="SAICAR_synt_PurC"/>
</dbReference>
<dbReference type="CDD" id="cd01415">
    <property type="entry name" value="SAICAR_synt_PurC"/>
    <property type="match status" value="1"/>
</dbReference>
<comment type="catalytic activity">
    <reaction evidence="7 8">
        <text>5-amino-1-(5-phospho-D-ribosyl)imidazole-4-carboxylate + L-aspartate + ATP = (2S)-2-[5-amino-1-(5-phospho-beta-D-ribosyl)imidazole-4-carboxamido]succinate + ADP + phosphate + 2 H(+)</text>
        <dbReference type="Rhea" id="RHEA:22628"/>
        <dbReference type="ChEBI" id="CHEBI:15378"/>
        <dbReference type="ChEBI" id="CHEBI:29991"/>
        <dbReference type="ChEBI" id="CHEBI:30616"/>
        <dbReference type="ChEBI" id="CHEBI:43474"/>
        <dbReference type="ChEBI" id="CHEBI:58443"/>
        <dbReference type="ChEBI" id="CHEBI:77657"/>
        <dbReference type="ChEBI" id="CHEBI:456216"/>
        <dbReference type="EC" id="6.3.2.6"/>
    </reaction>
</comment>
<dbReference type="NCBIfam" id="TIGR00081">
    <property type="entry name" value="purC"/>
    <property type="match status" value="1"/>
</dbReference>
<organism evidence="10 11">
    <name type="scientific">Ehrlichia ruminantium</name>
    <name type="common">heartwater rickettsia</name>
    <name type="synonym">Cowdria ruminantium</name>
    <dbReference type="NCBI Taxonomy" id="779"/>
    <lineage>
        <taxon>Bacteria</taxon>
        <taxon>Pseudomonadati</taxon>
        <taxon>Pseudomonadota</taxon>
        <taxon>Alphaproteobacteria</taxon>
        <taxon>Rickettsiales</taxon>
        <taxon>Anaplasmataceae</taxon>
        <taxon>Ehrlichia</taxon>
    </lineage>
</organism>
<keyword evidence="3 8" id="KW-0436">Ligase</keyword>
<comment type="pathway">
    <text evidence="1 8">Purine metabolism; IMP biosynthesis via de novo pathway; 5-amino-1-(5-phospho-D-ribosyl)imidazole-4-carboxamide from 5-amino-1-(5-phospho-D-ribosyl)imidazole-4-carboxylate: step 1/2.</text>
</comment>
<dbReference type="EC" id="6.3.2.6" evidence="8"/>
<dbReference type="InterPro" id="IPR050089">
    <property type="entry name" value="SAICAR_synthetase"/>
</dbReference>
<evidence type="ECO:0000313" key="11">
    <source>
        <dbReference type="Proteomes" id="UP000422822"/>
    </source>
</evidence>
<dbReference type="Gene3D" id="3.30.470.20">
    <property type="entry name" value="ATP-grasp fold, B domain"/>
    <property type="match status" value="1"/>
</dbReference>
<keyword evidence="11" id="KW-1185">Reference proteome</keyword>
<evidence type="ECO:0000256" key="7">
    <source>
        <dbReference type="ARBA" id="ARBA00048475"/>
    </source>
</evidence>
<dbReference type="InterPro" id="IPR028923">
    <property type="entry name" value="SAICAR_synt/ADE2_N"/>
</dbReference>
<dbReference type="PROSITE" id="PS01058">
    <property type="entry name" value="SAICAR_SYNTHETASE_2"/>
    <property type="match status" value="1"/>
</dbReference>
<accession>A0AAE6Q9A2</accession>
<dbReference type="GO" id="GO:0006189">
    <property type="term" value="P:'de novo' IMP biosynthetic process"/>
    <property type="evidence" value="ECO:0007669"/>
    <property type="project" value="UniProtKB-UniRule"/>
</dbReference>
<dbReference type="RefSeq" id="WP_158406871.1">
    <property type="nucleotide sequence ID" value="NZ_CP033454.1"/>
</dbReference>
<dbReference type="PANTHER" id="PTHR43599:SF3">
    <property type="entry name" value="SI:DKEY-6E2.2"/>
    <property type="match status" value="1"/>
</dbReference>
<dbReference type="GO" id="GO:0004639">
    <property type="term" value="F:phosphoribosylaminoimidazolesuccinocarboxamide synthase activity"/>
    <property type="evidence" value="ECO:0007669"/>
    <property type="project" value="UniProtKB-UniRule"/>
</dbReference>